<proteinExistence type="predicted"/>
<sequence>MSIVLSELHYLPSIPFFQQLLAADSLLLDAHEHYHKQTYRNRCLVLTAQGAQPLTVPVLDGNRSEKIRTSEIEIDYRQNWPHRHFRTLQTAYNASPYFGYYADYLQDIYAQKYVRLWDLNLAMLHLLLRCLRWPLPVEFTTEYLAPAGSSSPTSLFIDRRDVLTPKIAPRSGEPDSTSQLPYPQVFGPGFVPGLSVLDLLFMQGPAAGRWLG</sequence>
<name>A0A558BQ58_9BACT</name>
<keyword evidence="2" id="KW-1185">Reference proteome</keyword>
<gene>
    <name evidence="1" type="ORF">FNT36_20545</name>
</gene>
<dbReference type="Pfam" id="PF08889">
    <property type="entry name" value="WbqC"/>
    <property type="match status" value="2"/>
</dbReference>
<reference evidence="1 2" key="1">
    <citation type="submission" date="2019-07" db="EMBL/GenBank/DDBJ databases">
        <title>Hymenobacter sp. straun FUR1 Genome sequencing and assembly.</title>
        <authorList>
            <person name="Chhetri G."/>
        </authorList>
    </citation>
    <scope>NUCLEOTIDE SEQUENCE [LARGE SCALE GENOMIC DNA]</scope>
    <source>
        <strain evidence="1 2">Fur1</strain>
    </source>
</reference>
<accession>A0A558BQ58</accession>
<dbReference type="AlphaFoldDB" id="A0A558BQ58"/>
<dbReference type="Proteomes" id="UP000317624">
    <property type="component" value="Unassembled WGS sequence"/>
</dbReference>
<protein>
    <submittedName>
        <fullName evidence="1">WbqC family protein</fullName>
    </submittedName>
</protein>
<dbReference type="OrthoDB" id="3611744at2"/>
<organism evidence="1 2">
    <name type="scientific">Hymenobacter setariae</name>
    <dbReference type="NCBI Taxonomy" id="2594794"/>
    <lineage>
        <taxon>Bacteria</taxon>
        <taxon>Pseudomonadati</taxon>
        <taxon>Bacteroidota</taxon>
        <taxon>Cytophagia</taxon>
        <taxon>Cytophagales</taxon>
        <taxon>Hymenobacteraceae</taxon>
        <taxon>Hymenobacter</taxon>
    </lineage>
</organism>
<evidence type="ECO:0000313" key="1">
    <source>
        <dbReference type="EMBL" id="TVT38638.1"/>
    </source>
</evidence>
<dbReference type="InterPro" id="IPR014985">
    <property type="entry name" value="WbqC"/>
</dbReference>
<dbReference type="RefSeq" id="WP_144851713.1">
    <property type="nucleotide sequence ID" value="NZ_VMRJ01000005.1"/>
</dbReference>
<comment type="caution">
    <text evidence="1">The sequence shown here is derived from an EMBL/GenBank/DDBJ whole genome shotgun (WGS) entry which is preliminary data.</text>
</comment>
<dbReference type="EMBL" id="VMRJ01000005">
    <property type="protein sequence ID" value="TVT38638.1"/>
    <property type="molecule type" value="Genomic_DNA"/>
</dbReference>
<evidence type="ECO:0000313" key="2">
    <source>
        <dbReference type="Proteomes" id="UP000317624"/>
    </source>
</evidence>